<evidence type="ECO:0000313" key="11">
    <source>
        <dbReference type="EMBL" id="EEA24287.1"/>
    </source>
</evidence>
<evidence type="ECO:0000256" key="5">
    <source>
        <dbReference type="ARBA" id="ARBA00022989"/>
    </source>
</evidence>
<dbReference type="SUPFAM" id="SSF144083">
    <property type="entry name" value="Magnesium transport protein CorA, transmembrane region"/>
    <property type="match status" value="1"/>
</dbReference>
<dbReference type="HOGENOM" id="CLU_248903_0_0_1"/>
<dbReference type="Pfam" id="PF01544">
    <property type="entry name" value="CorA"/>
    <property type="match status" value="1"/>
</dbReference>
<evidence type="ECO:0000256" key="2">
    <source>
        <dbReference type="ARBA" id="ARBA00012210"/>
    </source>
</evidence>
<feature type="repeat" description="ANK" evidence="8">
    <location>
        <begin position="252"/>
        <end position="284"/>
    </location>
</feature>
<evidence type="ECO:0000256" key="4">
    <source>
        <dbReference type="ARBA" id="ARBA00022737"/>
    </source>
</evidence>
<dbReference type="InterPro" id="IPR002110">
    <property type="entry name" value="Ankyrin_rpt"/>
</dbReference>
<dbReference type="EMBL" id="DS995901">
    <property type="protein sequence ID" value="EEA24287.1"/>
    <property type="molecule type" value="Genomic_DNA"/>
</dbReference>
<evidence type="ECO:0000256" key="10">
    <source>
        <dbReference type="SAM" id="Phobius"/>
    </source>
</evidence>
<dbReference type="Gene3D" id="1.25.40.20">
    <property type="entry name" value="Ankyrin repeat-containing domain"/>
    <property type="match status" value="3"/>
</dbReference>
<feature type="repeat" description="ANK" evidence="8">
    <location>
        <begin position="185"/>
        <end position="217"/>
    </location>
</feature>
<feature type="repeat" description="ANK" evidence="8">
    <location>
        <begin position="285"/>
        <end position="319"/>
    </location>
</feature>
<sequence>MEPSQDTEVPNDIEVSNEVGLIDTDVPVVSDFHENLEPPKEELAPEDVPPVDASGQSIEGGTQDHRAHTDNIEQEEYTVFSGDVLPSQDIVPSLLDVSRSFVPPNRDEQQIAVPRGDLSELDGKAGVYVYRPGTSTLVFRSQKKRNEILADSQGETLLKAVQFGQVDAVKLLLKAKVSTEFRDSEERTPLFYAVEYNRVDIVELLLQGKADWNARDKTKRSALHIAASDRHTRVIPRLLVIPGIELDAQDENCETPLHLAAKNGSPGTVKLLLEFGANVNAKDKKGLTPLHLAAARRDSFALVEMILTAKNIDVDARANNGRTPLMQACDRATSKDCEKVVRLLLAKNADPAAFDHNGETPVYLSAGNGNKENLIELIYGHRPIDINALTVDNRSALFGPARFGFTTVAILLLDEDINSTVKDHGGRTAFLEAAKYDKIEVARLIYADLVRKPGQEDKKFLQPALFEAAVQDSSQVARFLIEQGASMVEKDPTSQMTAMEIANEHGSFKVIAVLLERGDQLVSQGPSSGDPLQEVPPEAGPKNLEMEDIAVDLTFGFQSTIASFPKDTHKQYRIKRPQLRSVLYDHSPETIKYGLEDGQSTGKNFRWLHVPSNNKLISRLYKDCHPSDKANYFQEKCKHLFGEEVWTRHQYQMSSPSVAHRRFIRPICQRIKRSETDDNLMVVLPYIHWETCSSREEMTGVIVDAMTRHLGDVQPPSILKELEEALREIDRIRNPKVDDDLDDDETTEYASSYWSSYYTASSSVSSDRRTRRTRRSGSPTPDIDVDWMARVSSEMFENTAVRARHAPTEKRSETLERRKKRIQRIAKVAEESCTSDEKLILAYMFDEIPLHFRRTLDQYYYYNLLTTEARDTDQVVSRYFKKIWPEDDNENLLLMVDQLWLWILDEDTVVTSFPQRWNKSEARTEFDPDPNNDSDIVECIIRQIGKNNRRPLEDVFDLAELIVSQCIGTMFEHHDIANEKLRFSDFFEASIGNVTFEESKMFIDFTELSSRLAKDDQNISTSDELKEDRKKLYDISQETNLVKEIKDIRDELHILSTVLEDQETVLDDMHENIRAMKAAKIERGETKKSETTLSYHSLPERVRMHQKVVHGLEKQAEKTYVALKDLLDLKQKQANVSEARTQGKQAAETARQGQTLMLFTIITVFFLPLSFMSSFFALNVDEFVRNSDGTFGLRYVAGIMFIVVAISLFFGFFWDRFLKFITYCKDLLRSFGRGVKRYSMSTLKILSLIIAIPFVIVLAMISISPGRSRSSTWFEEERAQRWSESLSDTDEVIVIEESSPPRRGRREYRRGRPYRSSKPTSNSVFAGLFLLLGLHSKPSTVVVERYLRPTSDPPRRYQGGWFGGQQRRRAETVSVEERYSRRRRSTSSIRRWYGDDERRSIPEKRNWLPWNWFKKPPAPARRSRERRVGNELSPTGLKRIYAWFIVHLITPLLKLFGVSKRTSEERASGTSSYFSYEYGSGTNSHVSSSVRGSDARSRRTHRSRRS</sequence>
<dbReference type="EC" id="2.3.1.225" evidence="2"/>
<dbReference type="PROSITE" id="PS50088">
    <property type="entry name" value="ANK_REPEAT"/>
    <property type="match status" value="5"/>
</dbReference>
<dbReference type="InterPro" id="IPR045863">
    <property type="entry name" value="CorA_TM1_TM2"/>
</dbReference>
<comment type="subcellular location">
    <subcellularLocation>
        <location evidence="1">Membrane</location>
        <topology evidence="1">Multi-pass membrane protein</topology>
    </subcellularLocation>
</comment>
<evidence type="ECO:0000256" key="6">
    <source>
        <dbReference type="ARBA" id="ARBA00023043"/>
    </source>
</evidence>
<dbReference type="PANTHER" id="PTHR24161">
    <property type="entry name" value="ANK_REP_REGION DOMAIN-CONTAINING PROTEIN-RELATED"/>
    <property type="match status" value="1"/>
</dbReference>
<dbReference type="SUPFAM" id="SSF48403">
    <property type="entry name" value="Ankyrin repeat"/>
    <property type="match status" value="1"/>
</dbReference>
<dbReference type="Proteomes" id="UP000001294">
    <property type="component" value="Unassembled WGS sequence"/>
</dbReference>
<feature type="compositionally biased region" description="Polar residues" evidence="9">
    <location>
        <begin position="1469"/>
        <end position="1491"/>
    </location>
</feature>
<dbReference type="PROSITE" id="PS50297">
    <property type="entry name" value="ANK_REP_REGION"/>
    <property type="match status" value="2"/>
</dbReference>
<accession>B6QFQ2</accession>
<evidence type="ECO:0000256" key="1">
    <source>
        <dbReference type="ARBA" id="ARBA00004141"/>
    </source>
</evidence>
<protein>
    <recommendedName>
        <fullName evidence="2">protein S-acyltransferase</fullName>
        <ecNumber evidence="2">2.3.1.225</ecNumber>
    </recommendedName>
</protein>
<feature type="region of interest" description="Disordered" evidence="9">
    <location>
        <begin position="35"/>
        <end position="64"/>
    </location>
</feature>
<name>B6QFQ2_TALMQ</name>
<dbReference type="InterPro" id="IPR002523">
    <property type="entry name" value="MgTranspt_CorA/ZnTranspt_ZntB"/>
</dbReference>
<proteinExistence type="predicted"/>
<evidence type="ECO:0000256" key="3">
    <source>
        <dbReference type="ARBA" id="ARBA00022692"/>
    </source>
</evidence>
<evidence type="ECO:0000256" key="9">
    <source>
        <dbReference type="SAM" id="MobiDB-lite"/>
    </source>
</evidence>
<dbReference type="InterPro" id="IPR036770">
    <property type="entry name" value="Ankyrin_rpt-contain_sf"/>
</dbReference>
<keyword evidence="7 10" id="KW-0472">Membrane</keyword>
<evidence type="ECO:0000313" key="12">
    <source>
        <dbReference type="Proteomes" id="UP000001294"/>
    </source>
</evidence>
<dbReference type="OrthoDB" id="4226964at2759"/>
<reference evidence="12" key="1">
    <citation type="journal article" date="2015" name="Genome Announc.">
        <title>Genome sequence of the AIDS-associated pathogen Penicillium marneffei (ATCC18224) and its near taxonomic relative Talaromyces stipitatus (ATCC10500).</title>
        <authorList>
            <person name="Nierman W.C."/>
            <person name="Fedorova-Abrams N.D."/>
            <person name="Andrianopoulos A."/>
        </authorList>
    </citation>
    <scope>NUCLEOTIDE SEQUENCE [LARGE SCALE GENOMIC DNA]</scope>
    <source>
        <strain evidence="12">ATCC 18224 / CBS 334.59 / QM 7333</strain>
    </source>
</reference>
<keyword evidence="12" id="KW-1185">Reference proteome</keyword>
<keyword evidence="5 10" id="KW-1133">Transmembrane helix</keyword>
<dbReference type="GO" id="GO:0046873">
    <property type="term" value="F:metal ion transmembrane transporter activity"/>
    <property type="evidence" value="ECO:0007669"/>
    <property type="project" value="InterPro"/>
</dbReference>
<keyword evidence="3 10" id="KW-0812">Transmembrane</keyword>
<feature type="region of interest" description="Disordered" evidence="9">
    <location>
        <begin position="1"/>
        <end position="22"/>
    </location>
</feature>
<dbReference type="GO" id="GO:0016020">
    <property type="term" value="C:membrane"/>
    <property type="evidence" value="ECO:0007669"/>
    <property type="project" value="UniProtKB-SubCell"/>
</dbReference>
<feature type="repeat" description="ANK" evidence="8">
    <location>
        <begin position="218"/>
        <end position="251"/>
    </location>
</feature>
<dbReference type="VEuPathDB" id="FungiDB:PMAA_082910"/>
<dbReference type="STRING" id="441960.B6QFQ2"/>
<dbReference type="PANTHER" id="PTHR24161:SF85">
    <property type="entry name" value="PALMITOYLTRANSFERASE HIP14"/>
    <property type="match status" value="1"/>
</dbReference>
<dbReference type="Gene3D" id="1.20.58.340">
    <property type="entry name" value="Magnesium transport protein CorA, transmembrane region"/>
    <property type="match status" value="1"/>
</dbReference>
<feature type="region of interest" description="Disordered" evidence="9">
    <location>
        <begin position="1300"/>
        <end position="1319"/>
    </location>
</feature>
<dbReference type="PhylomeDB" id="B6QFQ2"/>
<keyword evidence="4" id="KW-0677">Repeat</keyword>
<feature type="region of interest" description="Disordered" evidence="9">
    <location>
        <begin position="1469"/>
        <end position="1506"/>
    </location>
</feature>
<gene>
    <name evidence="11" type="ORF">PMAA_082910</name>
</gene>
<feature type="transmembrane region" description="Helical" evidence="10">
    <location>
        <begin position="1156"/>
        <end position="1180"/>
    </location>
</feature>
<dbReference type="Pfam" id="PF12796">
    <property type="entry name" value="Ank_2"/>
    <property type="match status" value="2"/>
</dbReference>
<organism evidence="11 12">
    <name type="scientific">Talaromyces marneffei (strain ATCC 18224 / CBS 334.59 / QM 7333)</name>
    <name type="common">Penicillium marneffei</name>
    <dbReference type="NCBI Taxonomy" id="441960"/>
    <lineage>
        <taxon>Eukaryota</taxon>
        <taxon>Fungi</taxon>
        <taxon>Dikarya</taxon>
        <taxon>Ascomycota</taxon>
        <taxon>Pezizomycotina</taxon>
        <taxon>Eurotiomycetes</taxon>
        <taxon>Eurotiomycetidae</taxon>
        <taxon>Eurotiales</taxon>
        <taxon>Trichocomaceae</taxon>
        <taxon>Talaromyces</taxon>
        <taxon>Talaromyces sect. Talaromyces</taxon>
    </lineage>
</organism>
<dbReference type="GO" id="GO:0019706">
    <property type="term" value="F:protein-cysteine S-palmitoyltransferase activity"/>
    <property type="evidence" value="ECO:0007669"/>
    <property type="project" value="UniProtKB-EC"/>
</dbReference>
<feature type="repeat" description="ANK" evidence="8">
    <location>
        <begin position="320"/>
        <end position="356"/>
    </location>
</feature>
<feature type="compositionally biased region" description="Basic residues" evidence="9">
    <location>
        <begin position="1302"/>
        <end position="1315"/>
    </location>
</feature>
<feature type="transmembrane region" description="Helical" evidence="10">
    <location>
        <begin position="1192"/>
        <end position="1214"/>
    </location>
</feature>
<dbReference type="SMART" id="SM00248">
    <property type="entry name" value="ANK"/>
    <property type="match status" value="11"/>
</dbReference>
<evidence type="ECO:0000256" key="8">
    <source>
        <dbReference type="PROSITE-ProRule" id="PRU00023"/>
    </source>
</evidence>
<feature type="transmembrane region" description="Helical" evidence="10">
    <location>
        <begin position="1245"/>
        <end position="1263"/>
    </location>
</feature>
<keyword evidence="6 8" id="KW-0040">ANK repeat</keyword>
<evidence type="ECO:0000256" key="7">
    <source>
        <dbReference type="ARBA" id="ARBA00023136"/>
    </source>
</evidence>